<sequence>MTRLICTSSTPEGRNDVQAFPAAYPLEVEYEILYHIRDQRMLLIACNAVCRAWRAEIRPYLFHTVRFRRSYGNGNSIRDEESIPFLELIQQSPDIPQYVRRLVLEGSTRYWVEILSQLRSLEDLTITSSIGGDQPILQSLQKDMVKFRGTLPSIKHLRLRNLRFDHRMSLTLPQLLLGFPRVSTLFLHYVNWPGPVEKRPPAYEILPELENLTIKNSGEHAAAWVLCERFDKRLRNISLVKFDAYDLIFYQDLLDRSGIMTPEHSAVFITTLGFASSDEDESSWERKGSSLFAFPGSAQLTQATFSLLNQLWCDNGGIKMEIWTKDIDTLHSLFDWEELARTITRLFCYWDDEFTFILIHKLSSGQRDLPPELLEAPLREYFSREPGVERLQFRLRASDTDT</sequence>
<reference evidence="1 2" key="1">
    <citation type="journal article" date="2012" name="Science">
        <title>The Paleozoic origin of enzymatic lignin decomposition reconstructed from 31 fungal genomes.</title>
        <authorList>
            <person name="Floudas D."/>
            <person name="Binder M."/>
            <person name="Riley R."/>
            <person name="Barry K."/>
            <person name="Blanchette R.A."/>
            <person name="Henrissat B."/>
            <person name="Martinez A.T."/>
            <person name="Otillar R."/>
            <person name="Spatafora J.W."/>
            <person name="Yadav J.S."/>
            <person name="Aerts A."/>
            <person name="Benoit I."/>
            <person name="Boyd A."/>
            <person name="Carlson A."/>
            <person name="Copeland A."/>
            <person name="Coutinho P.M."/>
            <person name="de Vries R.P."/>
            <person name="Ferreira P."/>
            <person name="Findley K."/>
            <person name="Foster B."/>
            <person name="Gaskell J."/>
            <person name="Glotzer D."/>
            <person name="Gorecki P."/>
            <person name="Heitman J."/>
            <person name="Hesse C."/>
            <person name="Hori C."/>
            <person name="Igarashi K."/>
            <person name="Jurgens J.A."/>
            <person name="Kallen N."/>
            <person name="Kersten P."/>
            <person name="Kohler A."/>
            <person name="Kuees U."/>
            <person name="Kumar T.K.A."/>
            <person name="Kuo A."/>
            <person name="LaButti K."/>
            <person name="Larrondo L.F."/>
            <person name="Lindquist E."/>
            <person name="Ling A."/>
            <person name="Lombard V."/>
            <person name="Lucas S."/>
            <person name="Lundell T."/>
            <person name="Martin R."/>
            <person name="McLaughlin D.J."/>
            <person name="Morgenstern I."/>
            <person name="Morin E."/>
            <person name="Murat C."/>
            <person name="Nagy L.G."/>
            <person name="Nolan M."/>
            <person name="Ohm R.A."/>
            <person name="Patyshakuliyeva A."/>
            <person name="Rokas A."/>
            <person name="Ruiz-Duenas F.J."/>
            <person name="Sabat G."/>
            <person name="Salamov A."/>
            <person name="Samejima M."/>
            <person name="Schmutz J."/>
            <person name="Slot J.C."/>
            <person name="St John F."/>
            <person name="Stenlid J."/>
            <person name="Sun H."/>
            <person name="Sun S."/>
            <person name="Syed K."/>
            <person name="Tsang A."/>
            <person name="Wiebenga A."/>
            <person name="Young D."/>
            <person name="Pisabarro A."/>
            <person name="Eastwood D.C."/>
            <person name="Martin F."/>
            <person name="Cullen D."/>
            <person name="Grigoriev I.V."/>
            <person name="Hibbett D.S."/>
        </authorList>
    </citation>
    <scope>NUCLEOTIDE SEQUENCE [LARGE SCALE GENOMIC DNA]</scope>
    <source>
        <strain evidence="1 2">MD-104</strain>
    </source>
</reference>
<protein>
    <recommendedName>
        <fullName evidence="3">F-box domain-containing protein</fullName>
    </recommendedName>
</protein>
<name>A0A2H3J7E7_WOLCO</name>
<organism evidence="1 2">
    <name type="scientific">Wolfiporia cocos (strain MD-104)</name>
    <name type="common">Brown rot fungus</name>
    <dbReference type="NCBI Taxonomy" id="742152"/>
    <lineage>
        <taxon>Eukaryota</taxon>
        <taxon>Fungi</taxon>
        <taxon>Dikarya</taxon>
        <taxon>Basidiomycota</taxon>
        <taxon>Agaricomycotina</taxon>
        <taxon>Agaricomycetes</taxon>
        <taxon>Polyporales</taxon>
        <taxon>Phaeolaceae</taxon>
        <taxon>Wolfiporia</taxon>
    </lineage>
</organism>
<accession>A0A2H3J7E7</accession>
<keyword evidence="2" id="KW-1185">Reference proteome</keyword>
<proteinExistence type="predicted"/>
<gene>
    <name evidence="1" type="ORF">WOLCODRAFT_167595</name>
</gene>
<evidence type="ECO:0000313" key="2">
    <source>
        <dbReference type="Proteomes" id="UP000218811"/>
    </source>
</evidence>
<dbReference type="OrthoDB" id="2788229at2759"/>
<evidence type="ECO:0008006" key="3">
    <source>
        <dbReference type="Google" id="ProtNLM"/>
    </source>
</evidence>
<dbReference type="EMBL" id="KB467931">
    <property type="protein sequence ID" value="PCH37565.1"/>
    <property type="molecule type" value="Genomic_DNA"/>
</dbReference>
<dbReference type="AlphaFoldDB" id="A0A2H3J7E7"/>
<dbReference type="Proteomes" id="UP000218811">
    <property type="component" value="Unassembled WGS sequence"/>
</dbReference>
<dbReference type="SUPFAM" id="SSF52047">
    <property type="entry name" value="RNI-like"/>
    <property type="match status" value="1"/>
</dbReference>
<evidence type="ECO:0000313" key="1">
    <source>
        <dbReference type="EMBL" id="PCH37565.1"/>
    </source>
</evidence>